<dbReference type="Proteomes" id="UP001500655">
    <property type="component" value="Unassembled WGS sequence"/>
</dbReference>
<proteinExistence type="predicted"/>
<dbReference type="Gene3D" id="2.130.10.10">
    <property type="entry name" value="YVTN repeat-like/Quinoprotein amine dehydrogenase"/>
    <property type="match status" value="1"/>
</dbReference>
<evidence type="ECO:0000256" key="3">
    <source>
        <dbReference type="ARBA" id="ARBA00023186"/>
    </source>
</evidence>
<dbReference type="RefSeq" id="WP_344081906.1">
    <property type="nucleotide sequence ID" value="NZ_BAAALS010000013.1"/>
</dbReference>
<comment type="caution">
    <text evidence="4">The sequence shown here is derived from an EMBL/GenBank/DDBJ whole genome shotgun (WGS) entry which is preliminary data.</text>
</comment>
<evidence type="ECO:0000313" key="5">
    <source>
        <dbReference type="Proteomes" id="UP001500655"/>
    </source>
</evidence>
<dbReference type="PANTHER" id="PTHR42749">
    <property type="entry name" value="CELL SHAPE-DETERMINING PROTEIN MREB"/>
    <property type="match status" value="1"/>
</dbReference>
<dbReference type="PANTHER" id="PTHR42749:SF1">
    <property type="entry name" value="CELL SHAPE-DETERMINING PROTEIN MREB"/>
    <property type="match status" value="1"/>
</dbReference>
<reference evidence="5" key="1">
    <citation type="journal article" date="2019" name="Int. J. Syst. Evol. Microbiol.">
        <title>The Global Catalogue of Microorganisms (GCM) 10K type strain sequencing project: providing services to taxonomists for standard genome sequencing and annotation.</title>
        <authorList>
            <consortium name="The Broad Institute Genomics Platform"/>
            <consortium name="The Broad Institute Genome Sequencing Center for Infectious Disease"/>
            <person name="Wu L."/>
            <person name="Ma J."/>
        </authorList>
    </citation>
    <scope>NUCLEOTIDE SEQUENCE [LARGE SCALE GENOMIC DNA]</scope>
    <source>
        <strain evidence="5">JCM 13249</strain>
    </source>
</reference>
<dbReference type="Pfam" id="PF00012">
    <property type="entry name" value="HSP70"/>
    <property type="match status" value="1"/>
</dbReference>
<dbReference type="Gene3D" id="3.30.420.40">
    <property type="match status" value="2"/>
</dbReference>
<keyword evidence="1" id="KW-0547">Nucleotide-binding</keyword>
<name>A0ABP4WKP2_9ACTN</name>
<accession>A0ABP4WKP2</accession>
<dbReference type="InterPro" id="IPR043129">
    <property type="entry name" value="ATPase_NBD"/>
</dbReference>
<dbReference type="EMBL" id="BAAALS010000013">
    <property type="protein sequence ID" value="GAA1756908.1"/>
    <property type="molecule type" value="Genomic_DNA"/>
</dbReference>
<keyword evidence="2" id="KW-0067">ATP-binding</keyword>
<gene>
    <name evidence="4" type="ORF">GCM10009681_30070</name>
</gene>
<organism evidence="4 5">
    <name type="scientific">Luedemannella helvata</name>
    <dbReference type="NCBI Taxonomy" id="349315"/>
    <lineage>
        <taxon>Bacteria</taxon>
        <taxon>Bacillati</taxon>
        <taxon>Actinomycetota</taxon>
        <taxon>Actinomycetes</taxon>
        <taxon>Micromonosporales</taxon>
        <taxon>Micromonosporaceae</taxon>
        <taxon>Luedemannella</taxon>
    </lineage>
</organism>
<dbReference type="InterPro" id="IPR015943">
    <property type="entry name" value="WD40/YVTN_repeat-like_dom_sf"/>
</dbReference>
<protein>
    <recommendedName>
        <fullName evidence="6">Hsp70 family protein</fullName>
    </recommendedName>
</protein>
<dbReference type="SUPFAM" id="SSF53067">
    <property type="entry name" value="Actin-like ATPase domain"/>
    <property type="match status" value="2"/>
</dbReference>
<keyword evidence="5" id="KW-1185">Reference proteome</keyword>
<dbReference type="Gene3D" id="3.90.640.10">
    <property type="entry name" value="Actin, Chain A, domain 4"/>
    <property type="match status" value="1"/>
</dbReference>
<evidence type="ECO:0008006" key="6">
    <source>
        <dbReference type="Google" id="ProtNLM"/>
    </source>
</evidence>
<dbReference type="InterPro" id="IPR011045">
    <property type="entry name" value="N2O_reductase_N"/>
</dbReference>
<keyword evidence="3" id="KW-0143">Chaperone</keyword>
<evidence type="ECO:0000256" key="1">
    <source>
        <dbReference type="ARBA" id="ARBA00022741"/>
    </source>
</evidence>
<sequence>MTEPILVVDFGTSGTAAALVLGNQVRLVKEPASGQARWPSSVCLDGDGFVVGTVAERRKRSLPRRYVDGPRRAVDADASIWLGDREITGSEALVAYLVAIKGDAERFYGGQVDRLTLTVPAGYQVPDPRRERLIAIGEQAGFRDVELVTDAVCAVLDPETGPAVPDGALVLVCDLGSTWCVTLARRQGDEVIPLESETSAAGRELDAQLINGLRVEGQAWLEPLLRAEGDAGLRAYYEAVDFIRRLKHQLSDSVEVEDHLTPLAPPFRLNRGWLEAVADPGLRWVVTTCRALVARAGVSPDDIAGVILVGGAARMPAVAPLLHGALALPVRWPTEPELAVVRGAATWAMSAATRVVPAELPKWRVEPLAWEIPGGRARLLRWLVEEGEPYSAGACLAQIGTLDDRVFDLTAVHEGTLLDRRVRPGDTVEMTLVAAASKSSVALVDDPPAKMYELWAAGTWLVSPDGRTLVECAETTGEIRFHQIADGAVTAQFRPEVDAGRPHHGRAYVSPDGRLTLAAWDNDGRFSIWDVESGRSLSRFQDGGGPHKVLVNEALWRLTAEGQGKVSAGRYQRTVTTMWDLRTGARVEKLTDPDWQRRHPGFQERSVRDGFGVKVDSPDGRLRAIGDSGTVTLREATTDRELFRAVEAQVRAVRTAFSADGRYLIASWDFGERSRVDVWEI</sequence>
<evidence type="ECO:0000313" key="4">
    <source>
        <dbReference type="EMBL" id="GAA1756908.1"/>
    </source>
</evidence>
<dbReference type="SUPFAM" id="SSF50974">
    <property type="entry name" value="Nitrous oxide reductase, N-terminal domain"/>
    <property type="match status" value="1"/>
</dbReference>
<evidence type="ECO:0000256" key="2">
    <source>
        <dbReference type="ARBA" id="ARBA00022840"/>
    </source>
</evidence>
<dbReference type="InterPro" id="IPR013126">
    <property type="entry name" value="Hsp_70_fam"/>
</dbReference>